<feature type="transmembrane region" description="Helical" evidence="5">
    <location>
        <begin position="192"/>
        <end position="209"/>
    </location>
</feature>
<dbReference type="AlphaFoldDB" id="A0A140L130"/>
<keyword evidence="4 5" id="KW-0472">Membrane</keyword>
<feature type="transmembrane region" description="Helical" evidence="5">
    <location>
        <begin position="12"/>
        <end position="30"/>
    </location>
</feature>
<organism evidence="6 7">
    <name type="scientific">Thermotalea metallivorans</name>
    <dbReference type="NCBI Taxonomy" id="520762"/>
    <lineage>
        <taxon>Bacteria</taxon>
        <taxon>Bacillati</taxon>
        <taxon>Bacillota</taxon>
        <taxon>Clostridia</taxon>
        <taxon>Peptostreptococcales</taxon>
        <taxon>Thermotaleaceae</taxon>
        <taxon>Thermotalea</taxon>
    </lineage>
</organism>
<dbReference type="GO" id="GO:0030026">
    <property type="term" value="P:intracellular manganese ion homeostasis"/>
    <property type="evidence" value="ECO:0007669"/>
    <property type="project" value="InterPro"/>
</dbReference>
<evidence type="ECO:0000256" key="5">
    <source>
        <dbReference type="SAM" id="Phobius"/>
    </source>
</evidence>
<evidence type="ECO:0000313" key="7">
    <source>
        <dbReference type="Proteomes" id="UP000070456"/>
    </source>
</evidence>
<keyword evidence="2 5" id="KW-0812">Transmembrane</keyword>
<evidence type="ECO:0000256" key="4">
    <source>
        <dbReference type="ARBA" id="ARBA00023136"/>
    </source>
</evidence>
<evidence type="ECO:0000256" key="3">
    <source>
        <dbReference type="ARBA" id="ARBA00022989"/>
    </source>
</evidence>
<evidence type="ECO:0000256" key="1">
    <source>
        <dbReference type="ARBA" id="ARBA00004127"/>
    </source>
</evidence>
<keyword evidence="7" id="KW-1185">Reference proteome</keyword>
<comment type="subcellular location">
    <subcellularLocation>
        <location evidence="1">Endomembrane system</location>
        <topology evidence="1">Multi-pass membrane protein</topology>
    </subcellularLocation>
</comment>
<comment type="caution">
    <text evidence="6">The sequence shown here is derived from an EMBL/GenBank/DDBJ whole genome shotgun (WGS) entry which is preliminary data.</text>
</comment>
<feature type="transmembrane region" description="Helical" evidence="5">
    <location>
        <begin position="138"/>
        <end position="158"/>
    </location>
</feature>
<evidence type="ECO:0000313" key="6">
    <source>
        <dbReference type="EMBL" id="KXG74255.1"/>
    </source>
</evidence>
<dbReference type="Pfam" id="PF01988">
    <property type="entry name" value="VIT1"/>
    <property type="match status" value="1"/>
</dbReference>
<protein>
    <recommendedName>
        <fullName evidence="8">VIT family protein</fullName>
    </recommendedName>
</protein>
<evidence type="ECO:0008006" key="8">
    <source>
        <dbReference type="Google" id="ProtNLM"/>
    </source>
</evidence>
<gene>
    <name evidence="6" type="ORF">AN619_24470</name>
</gene>
<keyword evidence="3 5" id="KW-1133">Transmembrane helix</keyword>
<dbReference type="EMBL" id="LOEE01000059">
    <property type="protein sequence ID" value="KXG74255.1"/>
    <property type="molecule type" value="Genomic_DNA"/>
</dbReference>
<dbReference type="RefSeq" id="WP_068557341.1">
    <property type="nucleotide sequence ID" value="NZ_LOEE01000059.1"/>
</dbReference>
<feature type="transmembrane region" description="Helical" evidence="5">
    <location>
        <begin position="42"/>
        <end position="68"/>
    </location>
</feature>
<dbReference type="GO" id="GO:0012505">
    <property type="term" value="C:endomembrane system"/>
    <property type="evidence" value="ECO:0007669"/>
    <property type="project" value="UniProtKB-SubCell"/>
</dbReference>
<accession>A0A140L130</accession>
<evidence type="ECO:0000256" key="2">
    <source>
        <dbReference type="ARBA" id="ARBA00022692"/>
    </source>
</evidence>
<dbReference type="Proteomes" id="UP000070456">
    <property type="component" value="Unassembled WGS sequence"/>
</dbReference>
<dbReference type="InterPro" id="IPR008217">
    <property type="entry name" value="Ccc1_fam"/>
</dbReference>
<feature type="transmembrane region" description="Helical" evidence="5">
    <location>
        <begin position="164"/>
        <end position="180"/>
    </location>
</feature>
<reference evidence="6 7" key="1">
    <citation type="submission" date="2015-12" db="EMBL/GenBank/DDBJ databases">
        <title>Draft genome sequence of the thermoanaerobe Thermotalea metallivorans, an isolate from the runoff channel of the Great Artesian Basin, Australia.</title>
        <authorList>
            <person name="Patel B.K."/>
        </authorList>
    </citation>
    <scope>NUCLEOTIDE SEQUENCE [LARGE SCALE GENOMIC DNA]</scope>
    <source>
        <strain evidence="6 7">B2-1</strain>
    </source>
</reference>
<dbReference type="GO" id="GO:0005384">
    <property type="term" value="F:manganese ion transmembrane transporter activity"/>
    <property type="evidence" value="ECO:0007669"/>
    <property type="project" value="InterPro"/>
</dbReference>
<name>A0A140L130_9FIRM</name>
<proteinExistence type="predicted"/>
<sequence length="210" mass="24144">MLKKIFAENKAEFLSGILYGTITIMSIILFEGQLLGKRIIQICIYTGLVLGLTKSYTAYFSGCTRYFLQHNRFHRKMEDAHLEIIVSQLETILTDNDMDPELTTHVLEEIEQKMRTQEYKEKFKSNIKHIQRDKIIEALLEGFGVFLSALIITLPLLFIRDLAMAINTSATMAIIMLFLLGHFKGYVSNKSIWISSLECVLIGFFIILLH</sequence>